<accession>A0A1M2EYF6</accession>
<keyword evidence="8" id="KW-0472">Membrane</keyword>
<dbReference type="FunFam" id="2.60.40.3110:FF:000001">
    <property type="entry name" value="Putative fimbrial outer membrane usher"/>
    <property type="match status" value="1"/>
</dbReference>
<feature type="domain" description="PapC N-terminal" evidence="11">
    <location>
        <begin position="39"/>
        <end position="181"/>
    </location>
</feature>
<name>A0A1M2EYF6_ECOLX</name>
<keyword evidence="4" id="KW-1134">Transmembrane beta strand</keyword>
<evidence type="ECO:0000256" key="6">
    <source>
        <dbReference type="ARBA" id="ARBA00022692"/>
    </source>
</evidence>
<dbReference type="GO" id="GO:0009297">
    <property type="term" value="P:pilus assembly"/>
    <property type="evidence" value="ECO:0007669"/>
    <property type="project" value="InterPro"/>
</dbReference>
<dbReference type="Gene3D" id="2.60.40.3110">
    <property type="match status" value="1"/>
</dbReference>
<dbReference type="InterPro" id="IPR000015">
    <property type="entry name" value="Fimb_usher"/>
</dbReference>
<dbReference type="InterPro" id="IPR037224">
    <property type="entry name" value="PapC_N_sf"/>
</dbReference>
<dbReference type="AlphaFoldDB" id="A0A1M2EYF6"/>
<protein>
    <submittedName>
        <fullName evidence="12">Fimbrial protein</fullName>
    </submittedName>
</protein>
<reference evidence="12 13" key="1">
    <citation type="submission" date="2018-04" db="EMBL/GenBank/DDBJ databases">
        <title>Draft Genomic Sequencing Of Potential Extraintestinal Pathogenic Escherichia coli B8S56 Isolated from Retail Chicken Skin.</title>
        <authorList>
            <person name="Xu A."/>
            <person name="Tilman S."/>
            <person name="Wisser-Parker K."/>
            <person name="Scullen O.J."/>
            <person name="Sommers C."/>
        </authorList>
    </citation>
    <scope>NUCLEOTIDE SEQUENCE [LARGE SCALE GENOMIC DNA]</scope>
    <source>
        <strain evidence="12 13">B8S56</strain>
    </source>
</reference>
<evidence type="ECO:0000256" key="5">
    <source>
        <dbReference type="ARBA" id="ARBA00022558"/>
    </source>
</evidence>
<evidence type="ECO:0000313" key="12">
    <source>
        <dbReference type="EMBL" id="PWH56599.1"/>
    </source>
</evidence>
<dbReference type="InterPro" id="IPR025885">
    <property type="entry name" value="PapC_N"/>
</dbReference>
<keyword evidence="6" id="KW-0812">Transmembrane</keyword>
<dbReference type="GO" id="GO:0009279">
    <property type="term" value="C:cell outer membrane"/>
    <property type="evidence" value="ECO:0007669"/>
    <property type="project" value="UniProtKB-SubCell"/>
</dbReference>
<dbReference type="GO" id="GO:0015473">
    <property type="term" value="F:fimbrial usher porin activity"/>
    <property type="evidence" value="ECO:0007669"/>
    <property type="project" value="InterPro"/>
</dbReference>
<dbReference type="PANTHER" id="PTHR30451:SF21">
    <property type="entry name" value="FIMBRIAL USHER DOMAIN-CONTAINING PROTEIN YDET-RELATED"/>
    <property type="match status" value="1"/>
</dbReference>
<dbReference type="InterPro" id="IPR043142">
    <property type="entry name" value="PapC-like_C_sf"/>
</dbReference>
<keyword evidence="5" id="KW-1029">Fimbrium biogenesis</keyword>
<dbReference type="InterPro" id="IPR042186">
    <property type="entry name" value="FimD_plug_dom"/>
</dbReference>
<evidence type="ECO:0000256" key="2">
    <source>
        <dbReference type="ARBA" id="ARBA00008064"/>
    </source>
</evidence>
<organism evidence="12 13">
    <name type="scientific">Escherichia coli</name>
    <dbReference type="NCBI Taxonomy" id="562"/>
    <lineage>
        <taxon>Bacteria</taxon>
        <taxon>Pseudomonadati</taxon>
        <taxon>Pseudomonadota</taxon>
        <taxon>Gammaproteobacteria</taxon>
        <taxon>Enterobacterales</taxon>
        <taxon>Enterobacteriaceae</taxon>
        <taxon>Escherichia</taxon>
    </lineage>
</organism>
<keyword evidence="3" id="KW-0813">Transport</keyword>
<proteinExistence type="inferred from homology"/>
<evidence type="ECO:0000256" key="1">
    <source>
        <dbReference type="ARBA" id="ARBA00004571"/>
    </source>
</evidence>
<dbReference type="InterPro" id="IPR025949">
    <property type="entry name" value="PapC-like_C"/>
</dbReference>
<evidence type="ECO:0000256" key="7">
    <source>
        <dbReference type="ARBA" id="ARBA00022729"/>
    </source>
</evidence>
<dbReference type="Proteomes" id="UP000245761">
    <property type="component" value="Unassembled WGS sequence"/>
</dbReference>
<comment type="similarity">
    <text evidence="2">Belongs to the fimbrial export usher family.</text>
</comment>
<dbReference type="Pfam" id="PF13954">
    <property type="entry name" value="PapC_N"/>
    <property type="match status" value="1"/>
</dbReference>
<evidence type="ECO:0000256" key="8">
    <source>
        <dbReference type="ARBA" id="ARBA00023136"/>
    </source>
</evidence>
<keyword evidence="9" id="KW-0998">Cell outer membrane</keyword>
<keyword evidence="7" id="KW-0732">Signal</keyword>
<dbReference type="SUPFAM" id="SSF141729">
    <property type="entry name" value="FimD N-terminal domain-like"/>
    <property type="match status" value="1"/>
</dbReference>
<dbReference type="Pfam" id="PF00577">
    <property type="entry name" value="Usher"/>
    <property type="match status" value="1"/>
</dbReference>
<dbReference type="Gene3D" id="3.10.20.410">
    <property type="match status" value="1"/>
</dbReference>
<evidence type="ECO:0000259" key="10">
    <source>
        <dbReference type="Pfam" id="PF13953"/>
    </source>
</evidence>
<evidence type="ECO:0000313" key="13">
    <source>
        <dbReference type="Proteomes" id="UP000245761"/>
    </source>
</evidence>
<dbReference type="PANTHER" id="PTHR30451">
    <property type="entry name" value="OUTER MEMBRANE USHER PROTEIN"/>
    <property type="match status" value="1"/>
</dbReference>
<feature type="domain" description="PapC-like C-terminal" evidence="10">
    <location>
        <begin position="783"/>
        <end position="848"/>
    </location>
</feature>
<evidence type="ECO:0000256" key="3">
    <source>
        <dbReference type="ARBA" id="ARBA00022448"/>
    </source>
</evidence>
<evidence type="ECO:0000259" key="11">
    <source>
        <dbReference type="Pfam" id="PF13954"/>
    </source>
</evidence>
<dbReference type="Pfam" id="PF13953">
    <property type="entry name" value="PapC_C"/>
    <property type="match status" value="1"/>
</dbReference>
<dbReference type="Gene3D" id="2.60.40.2610">
    <property type="entry name" value="Outer membrane usher protein FimD, plug domain"/>
    <property type="match status" value="1"/>
</dbReference>
<dbReference type="RefSeq" id="WP_032352420.1">
    <property type="nucleotide sequence ID" value="NZ_CABGZL010000010.1"/>
</dbReference>
<evidence type="ECO:0000256" key="4">
    <source>
        <dbReference type="ARBA" id="ARBA00022452"/>
    </source>
</evidence>
<dbReference type="FunFam" id="2.60.40.2610:FF:000001">
    <property type="entry name" value="Outer membrane fimbrial usher protein"/>
    <property type="match status" value="1"/>
</dbReference>
<dbReference type="NCBIfam" id="NF011740">
    <property type="entry name" value="PRK15193.1"/>
    <property type="match status" value="1"/>
</dbReference>
<dbReference type="Gene3D" id="2.60.40.2070">
    <property type="match status" value="1"/>
</dbReference>
<comment type="subcellular location">
    <subcellularLocation>
        <location evidence="1">Cell outer membrane</location>
        <topology evidence="1">Multi-pass membrane protein</topology>
    </subcellularLocation>
</comment>
<evidence type="ECO:0000256" key="9">
    <source>
        <dbReference type="ARBA" id="ARBA00023237"/>
    </source>
</evidence>
<dbReference type="EMBL" id="QEMT01000064">
    <property type="protein sequence ID" value="PWH56599.1"/>
    <property type="molecule type" value="Genomic_DNA"/>
</dbReference>
<sequence>MNLKLKKLEHWIARHKQMGRSIPLLLTLLPACSVAGMRFNPAFLSGDTEAVADLSRFEKGMTYLPGSYEVEIWVNDSPLTSRKVTFKADEQNQLIPCFSLDELVTLGINKSALPEQAQAEGNNCLDLRIWFAEVQYTPELDAQRLKLTFPQAILKHEARGYIPPEEWDNGIPAILINYDFSGNSDRGDYASDSYYLNLRSGLNLGAWRFRDYSTWSRSGNSPGKIAHVSSTLQRVIIPFKSELTLGDTWSSSDVFDSVSIRGAKLESDENMLPDSQSGFAPTVRGIAKSNAQVTIKQNGYVIYQTYTPPGPFEINDLNPTSSAGDLEVTIKESDNSETIYTIPYAAVPILQREGHIKYSATAGKYRSNSYNQNSPNVFQGDLIWGLPWDITAYGGMQYSNNYRAIALGLGFNLGMFGATSFDLTQANSTLADGSKHQGQSYRFLYSKSLVQTGTAFQIIGYRYSTEGFYSLSDTTYKQMSGTVIDPDTLNEKDYVYNWNDFYNLRYNKRGKFQANISQPLGEYGSMYLAASQQTYWNTNNKDTLYQVGYNTSVHGIYLNIAYNYSKSPGSDADRILSVNVSLPISNWLSLAVDGRTATNSMTATYGYSQDNSGHVNQYAGVSGSLLEQHNLNYNIQQNFANQNNGENGSVGINYRGTYGSLNSGYSYDNNGNQQFNYGLSGALVIHENGLTLSQPLGETNILIKAPGANNVNVERGTGVKTDWRGYAVVPYATEYRRNNISLDPMSMSMHTELDATTMEVIPSKGALVRAEFNAHVGIRGLFNVHYRNKPVPFGATVSVPTEGTTQITGIVGDSGQVYLSGLPLQGIINIQWGESSYQQCRANYQLPESELDNAISYANLECR</sequence>
<comment type="caution">
    <text evidence="12">The sequence shown here is derived from an EMBL/GenBank/DDBJ whole genome shotgun (WGS) entry which is preliminary data.</text>
</comment>
<gene>
    <name evidence="12" type="ORF">DD762_23985</name>
</gene>